<evidence type="ECO:0000256" key="5">
    <source>
        <dbReference type="ARBA" id="ARBA00023277"/>
    </source>
</evidence>
<evidence type="ECO:0000256" key="2">
    <source>
        <dbReference type="ARBA" id="ARBA00022801"/>
    </source>
</evidence>
<keyword evidence="1 11" id="KW-0732">Signal</keyword>
<dbReference type="Pfam" id="PF00734">
    <property type="entry name" value="CBM_1"/>
    <property type="match status" value="1"/>
</dbReference>
<feature type="binding site" evidence="9">
    <location>
        <position position="440"/>
    </location>
    <ligand>
        <name>substrate</name>
    </ligand>
</feature>
<evidence type="ECO:0000259" key="13">
    <source>
        <dbReference type="PROSITE" id="PS51164"/>
    </source>
</evidence>
<dbReference type="InterPro" id="IPR001524">
    <property type="entry name" value="Glyco_hydro_6_CS"/>
</dbReference>
<evidence type="ECO:0000256" key="6">
    <source>
        <dbReference type="ARBA" id="ARBA00023295"/>
    </source>
</evidence>
<dbReference type="PROSITE" id="PS00655">
    <property type="entry name" value="GLYCOSYL_HYDROL_F6_1"/>
    <property type="match status" value="1"/>
</dbReference>
<sequence length="487" mass="51748">MRYAFAAAGLLAVANAQVQMWGQCGGIGHTGGTTCVSGATCTKLNDYYSQCLPGQSSSSTTTTPTTTSTTTTPRPSTTTPTTTVVVPTTTPRPTTLTTVTSTTGTPTTSSQYGDGTPTNTGTKGPVVTVTGNPFIGHEIYANPYYASQIQTAVASLQTSEPALAAKAASVAKIGTFLWLDVVRKVPYLKNYLDDIRYQQAQGRKVIAPIVVYDLPDRDCAALASNGEFAIADGGEAKYKDYINQIAAIIKEYNDINTVLVIEPDSVANMITNMGVPKCAGAAKAYREGIQYALKTLNFPHVSMYIDAGHAGWLGWPANITPAAKEYSDLFKNAGSPRACRGIATNVSNYNAWIASSPDPATTPNPNYDEKHYVDAFAPMLEAAGFPAHFIVDTGRSGVQNIRAKWGDWCNVKGAGFGIRPTTNTGHSAVDALVWIKPGGESDGTSDQSAVRFDAHCRSESSHIPAPEAGQWFNEFFITLVKNANPPL</sequence>
<feature type="binding site" evidence="9">
    <location>
        <position position="309"/>
    </location>
    <ligand>
        <name>substrate</name>
    </ligand>
</feature>
<organism evidence="14 15">
    <name type="scientific">Ascobolus immersus RN42</name>
    <dbReference type="NCBI Taxonomy" id="1160509"/>
    <lineage>
        <taxon>Eukaryota</taxon>
        <taxon>Fungi</taxon>
        <taxon>Dikarya</taxon>
        <taxon>Ascomycota</taxon>
        <taxon>Pezizomycotina</taxon>
        <taxon>Pezizomycetes</taxon>
        <taxon>Pezizales</taxon>
        <taxon>Ascobolaceae</taxon>
        <taxon>Ascobolus</taxon>
    </lineage>
</organism>
<dbReference type="GO" id="GO:0004553">
    <property type="term" value="F:hydrolase activity, hydrolyzing O-glycosyl compounds"/>
    <property type="evidence" value="ECO:0007669"/>
    <property type="project" value="InterPro"/>
</dbReference>
<accession>A0A3N4IA33</accession>
<evidence type="ECO:0000256" key="7">
    <source>
        <dbReference type="ARBA" id="ARBA00023326"/>
    </source>
</evidence>
<feature type="binding site" evidence="9">
    <location>
        <position position="436"/>
    </location>
    <ligand>
        <name>substrate</name>
    </ligand>
</feature>
<dbReference type="InterPro" id="IPR000254">
    <property type="entry name" value="CBD"/>
</dbReference>
<keyword evidence="4" id="KW-1015">Disulfide bond</keyword>
<name>A0A3N4IA33_ASCIM</name>
<keyword evidence="15" id="KW-1185">Reference proteome</keyword>
<proteinExistence type="inferred from homology"/>
<dbReference type="AlphaFoldDB" id="A0A3N4IA33"/>
<feature type="domain" description="CBM1" evidence="13">
    <location>
        <begin position="16"/>
        <end position="52"/>
    </location>
</feature>
<dbReference type="PRINTS" id="PR00733">
    <property type="entry name" value="GLHYDRLASE6"/>
</dbReference>
<keyword evidence="2 11" id="KW-0378">Hydrolase</keyword>
<dbReference type="Proteomes" id="UP000275078">
    <property type="component" value="Unassembled WGS sequence"/>
</dbReference>
<reference evidence="14 15" key="1">
    <citation type="journal article" date="2018" name="Nat. Ecol. Evol.">
        <title>Pezizomycetes genomes reveal the molecular basis of ectomycorrhizal truffle lifestyle.</title>
        <authorList>
            <person name="Murat C."/>
            <person name="Payen T."/>
            <person name="Noel B."/>
            <person name="Kuo A."/>
            <person name="Morin E."/>
            <person name="Chen J."/>
            <person name="Kohler A."/>
            <person name="Krizsan K."/>
            <person name="Balestrini R."/>
            <person name="Da Silva C."/>
            <person name="Montanini B."/>
            <person name="Hainaut M."/>
            <person name="Levati E."/>
            <person name="Barry K.W."/>
            <person name="Belfiori B."/>
            <person name="Cichocki N."/>
            <person name="Clum A."/>
            <person name="Dockter R.B."/>
            <person name="Fauchery L."/>
            <person name="Guy J."/>
            <person name="Iotti M."/>
            <person name="Le Tacon F."/>
            <person name="Lindquist E.A."/>
            <person name="Lipzen A."/>
            <person name="Malagnac F."/>
            <person name="Mello A."/>
            <person name="Molinier V."/>
            <person name="Miyauchi S."/>
            <person name="Poulain J."/>
            <person name="Riccioni C."/>
            <person name="Rubini A."/>
            <person name="Sitrit Y."/>
            <person name="Splivallo R."/>
            <person name="Traeger S."/>
            <person name="Wang M."/>
            <person name="Zifcakova L."/>
            <person name="Wipf D."/>
            <person name="Zambonelli A."/>
            <person name="Paolocci F."/>
            <person name="Nowrousian M."/>
            <person name="Ottonello S."/>
            <person name="Baldrian P."/>
            <person name="Spatafora J.W."/>
            <person name="Henrissat B."/>
            <person name="Nagy L.G."/>
            <person name="Aury J.M."/>
            <person name="Wincker P."/>
            <person name="Grigoriev I.V."/>
            <person name="Bonfante P."/>
            <person name="Martin F.M."/>
        </authorList>
    </citation>
    <scope>NUCLEOTIDE SEQUENCE [LARGE SCALE GENOMIC DNA]</scope>
    <source>
        <strain evidence="14 15">RN42</strain>
    </source>
</reference>
<feature type="compositionally biased region" description="Low complexity" evidence="12">
    <location>
        <begin position="56"/>
        <end position="125"/>
    </location>
</feature>
<feature type="active site" description="Proton donor" evidence="8">
    <location>
        <position position="264"/>
    </location>
</feature>
<dbReference type="PROSITE" id="PS00562">
    <property type="entry name" value="CBM1_1"/>
    <property type="match status" value="1"/>
</dbReference>
<feature type="active site" description="Proton acceptor" evidence="8">
    <location>
        <position position="442"/>
    </location>
</feature>
<dbReference type="InterPro" id="IPR036434">
    <property type="entry name" value="Beta_cellobiohydrolase_sf"/>
</dbReference>
<feature type="binding site" evidence="9">
    <location>
        <position position="180"/>
    </location>
    <ligand>
        <name>substrate</name>
    </ligand>
</feature>
<dbReference type="EC" id="3.2.1.-" evidence="11"/>
<evidence type="ECO:0000256" key="9">
    <source>
        <dbReference type="PIRSR" id="PIRSR001100-2"/>
    </source>
</evidence>
<feature type="region of interest" description="Disordered" evidence="12">
    <location>
        <begin position="54"/>
        <end position="125"/>
    </location>
</feature>
<feature type="binding site" evidence="9">
    <location>
        <position position="408"/>
    </location>
    <ligand>
        <name>substrate</name>
    </ligand>
</feature>
<evidence type="ECO:0000256" key="8">
    <source>
        <dbReference type="PIRSR" id="PIRSR001100-1"/>
    </source>
</evidence>
<evidence type="ECO:0000256" key="4">
    <source>
        <dbReference type="ARBA" id="ARBA00023157"/>
    </source>
</evidence>
<evidence type="ECO:0000256" key="1">
    <source>
        <dbReference type="ARBA" id="ARBA00022729"/>
    </source>
</evidence>
<feature type="binding site" evidence="9">
    <location>
        <position position="312"/>
    </location>
    <ligand>
        <name>substrate</name>
    </ligand>
</feature>
<feature type="binding site" evidence="9">
    <location>
        <position position="348"/>
    </location>
    <ligand>
        <name>substrate</name>
    </ligand>
</feature>
<dbReference type="PANTHER" id="PTHR34876">
    <property type="match status" value="1"/>
</dbReference>
<keyword evidence="5 11" id="KW-0119">Carbohydrate metabolism</keyword>
<gene>
    <name evidence="14" type="ORF">BJ508DRAFT_81605</name>
</gene>
<dbReference type="PROSITE" id="PS51164">
    <property type="entry name" value="CBM1_2"/>
    <property type="match status" value="1"/>
</dbReference>
<feature type="chain" id="PRO_5017849446" description="Glucanase" evidence="11">
    <location>
        <begin position="17"/>
        <end position="487"/>
    </location>
</feature>
<dbReference type="SMART" id="SM00236">
    <property type="entry name" value="fCBD"/>
    <property type="match status" value="1"/>
</dbReference>
<feature type="signal peptide" evidence="11">
    <location>
        <begin position="1"/>
        <end position="16"/>
    </location>
</feature>
<evidence type="ECO:0000256" key="11">
    <source>
        <dbReference type="RuleBase" id="RU361186"/>
    </source>
</evidence>
<dbReference type="GO" id="GO:0030245">
    <property type="term" value="P:cellulose catabolic process"/>
    <property type="evidence" value="ECO:0007669"/>
    <property type="project" value="UniProtKB-KW"/>
</dbReference>
<dbReference type="FunFam" id="3.20.20.40:FF:000001">
    <property type="entry name" value="Glucanase"/>
    <property type="match status" value="1"/>
</dbReference>
<evidence type="ECO:0000256" key="3">
    <source>
        <dbReference type="ARBA" id="ARBA00023001"/>
    </source>
</evidence>
<keyword evidence="6 11" id="KW-0326">Glycosidase</keyword>
<evidence type="ECO:0000256" key="12">
    <source>
        <dbReference type="SAM" id="MobiDB-lite"/>
    </source>
</evidence>
<dbReference type="Pfam" id="PF01341">
    <property type="entry name" value="Glyco_hydro_6"/>
    <property type="match status" value="1"/>
</dbReference>
<evidence type="ECO:0000313" key="15">
    <source>
        <dbReference type="Proteomes" id="UP000275078"/>
    </source>
</evidence>
<feature type="active site" evidence="10">
    <location>
        <position position="218"/>
    </location>
</feature>
<evidence type="ECO:0000256" key="10">
    <source>
        <dbReference type="PROSITE-ProRule" id="PRU10056"/>
    </source>
</evidence>
<evidence type="ECO:0000313" key="14">
    <source>
        <dbReference type="EMBL" id="RPA82945.1"/>
    </source>
</evidence>
<comment type="similarity">
    <text evidence="11">Belongs to the glycosyl hydrolase family 6.</text>
</comment>
<dbReference type="GO" id="GO:0005576">
    <property type="term" value="C:extracellular region"/>
    <property type="evidence" value="ECO:0007669"/>
    <property type="project" value="InterPro"/>
</dbReference>
<dbReference type="EMBL" id="ML119668">
    <property type="protein sequence ID" value="RPA82945.1"/>
    <property type="molecule type" value="Genomic_DNA"/>
</dbReference>
<dbReference type="InterPro" id="IPR016288">
    <property type="entry name" value="Beta_cellobiohydrolase"/>
</dbReference>
<dbReference type="SUPFAM" id="SSF57180">
    <property type="entry name" value="Cellulose-binding domain"/>
    <property type="match status" value="1"/>
</dbReference>
<dbReference type="PANTHER" id="PTHR34876:SF4">
    <property type="entry name" value="1,4-BETA-D-GLUCAN CELLOBIOHYDROLASE C-RELATED"/>
    <property type="match status" value="1"/>
</dbReference>
<feature type="binding site" evidence="9">
    <location>
        <position position="178"/>
    </location>
    <ligand>
        <name>substrate</name>
    </ligand>
</feature>
<dbReference type="STRING" id="1160509.A0A3N4IA33"/>
<dbReference type="PIRSF" id="PIRSF001100">
    <property type="entry name" value="Beta_cellobiohydrolase"/>
    <property type="match status" value="1"/>
</dbReference>
<keyword evidence="7 11" id="KW-0624">Polysaccharide degradation</keyword>
<dbReference type="Gene3D" id="3.20.20.40">
    <property type="entry name" value="1, 4-beta cellobiohydrolase"/>
    <property type="match status" value="1"/>
</dbReference>
<protein>
    <recommendedName>
        <fullName evidence="11">Glucanase</fullName>
        <ecNumber evidence="11">3.2.1.-</ecNumber>
    </recommendedName>
</protein>
<keyword evidence="3 11" id="KW-0136">Cellulose degradation</keyword>
<dbReference type="GO" id="GO:0030248">
    <property type="term" value="F:cellulose binding"/>
    <property type="evidence" value="ECO:0007669"/>
    <property type="project" value="InterPro"/>
</dbReference>
<dbReference type="InterPro" id="IPR035971">
    <property type="entry name" value="CBD_sf"/>
</dbReference>
<dbReference type="OrthoDB" id="64893at2759"/>
<dbReference type="SUPFAM" id="SSF51989">
    <property type="entry name" value="Glycosyl hydrolases family 6, cellulases"/>
    <property type="match status" value="1"/>
</dbReference>